<gene>
    <name evidence="2" type="ORF">HNR21_000990</name>
</gene>
<keyword evidence="3" id="KW-1185">Reference proteome</keyword>
<dbReference type="EMBL" id="JACJII010000001">
    <property type="protein sequence ID" value="MBA9002108.1"/>
    <property type="molecule type" value="Genomic_DNA"/>
</dbReference>
<accession>A0A7W3MUE5</accession>
<feature type="domain" description="HTH cro/C1-type" evidence="1">
    <location>
        <begin position="13"/>
        <end position="81"/>
    </location>
</feature>
<evidence type="ECO:0000313" key="2">
    <source>
        <dbReference type="EMBL" id="MBA9002108.1"/>
    </source>
</evidence>
<organism evidence="2 3">
    <name type="scientific">Thermomonospora cellulosilytica</name>
    <dbReference type="NCBI Taxonomy" id="1411118"/>
    <lineage>
        <taxon>Bacteria</taxon>
        <taxon>Bacillati</taxon>
        <taxon>Actinomycetota</taxon>
        <taxon>Actinomycetes</taxon>
        <taxon>Streptosporangiales</taxon>
        <taxon>Thermomonosporaceae</taxon>
        <taxon>Thermomonospora</taxon>
    </lineage>
</organism>
<dbReference type="SUPFAM" id="SSF47413">
    <property type="entry name" value="lambda repressor-like DNA-binding domains"/>
    <property type="match status" value="1"/>
</dbReference>
<reference evidence="2 3" key="1">
    <citation type="submission" date="2020-08" db="EMBL/GenBank/DDBJ databases">
        <title>Sequencing the genomes of 1000 actinobacteria strains.</title>
        <authorList>
            <person name="Klenk H.-P."/>
        </authorList>
    </citation>
    <scope>NUCLEOTIDE SEQUENCE [LARGE SCALE GENOMIC DNA]</scope>
    <source>
        <strain evidence="2 3">DSM 45823</strain>
    </source>
</reference>
<proteinExistence type="predicted"/>
<evidence type="ECO:0000259" key="1">
    <source>
        <dbReference type="SMART" id="SM00530"/>
    </source>
</evidence>
<dbReference type="Gene3D" id="1.25.40.10">
    <property type="entry name" value="Tetratricopeptide repeat domain"/>
    <property type="match status" value="1"/>
</dbReference>
<dbReference type="InterPro" id="IPR001387">
    <property type="entry name" value="Cro/C1-type_HTH"/>
</dbReference>
<name>A0A7W3MUE5_9ACTN</name>
<dbReference type="Gene3D" id="1.10.260.40">
    <property type="entry name" value="lambda repressor-like DNA-binding domains"/>
    <property type="match status" value="1"/>
</dbReference>
<dbReference type="CDD" id="cd00093">
    <property type="entry name" value="HTH_XRE"/>
    <property type="match status" value="1"/>
</dbReference>
<dbReference type="Proteomes" id="UP000539313">
    <property type="component" value="Unassembled WGS sequence"/>
</dbReference>
<dbReference type="RefSeq" id="WP_182704243.1">
    <property type="nucleotide sequence ID" value="NZ_JACJII010000001.1"/>
</dbReference>
<sequence>MTTAESRRAIGARLKAERERRGWGQRTLARLLREAVDDPQKPDHESFVTYVKRWEAGKVDRISDRYRAAYAAVLGIPERELFTPQPTVQPPADTAGDDELEALELARRVAASDLGEATLQALEHAADDLACAYQGTPPDALLQRVRKHLAYVGMLMDARKTLAEHRRLLVVGGWLCLLAATCDVDLHRRSAARARLRTAAQLAQHAEHPEIMAWCLETEAWQALTDGDYRKAIDLSRAAQQVAPKTGSAYIQATAQEGRAHARLGSGPETRDALTRVDRLVASLQMPDRPEHHFRYDPAKRDSYTVTALSWIGDPAAESQAREVLTNLESPTNGPRRPRRAATARLDLALALASTGRPDEAAHTALQAVTSGRLVPSTYWRAEEIITAVQDHGTPEAADLIEAYRELRRPLTS</sequence>
<dbReference type="InterPro" id="IPR010982">
    <property type="entry name" value="Lambda_DNA-bd_dom_sf"/>
</dbReference>
<dbReference type="AlphaFoldDB" id="A0A7W3MUE5"/>
<dbReference type="SUPFAM" id="SSF48452">
    <property type="entry name" value="TPR-like"/>
    <property type="match status" value="1"/>
</dbReference>
<comment type="caution">
    <text evidence="2">The sequence shown here is derived from an EMBL/GenBank/DDBJ whole genome shotgun (WGS) entry which is preliminary data.</text>
</comment>
<evidence type="ECO:0000313" key="3">
    <source>
        <dbReference type="Proteomes" id="UP000539313"/>
    </source>
</evidence>
<dbReference type="SMART" id="SM00530">
    <property type="entry name" value="HTH_XRE"/>
    <property type="match status" value="1"/>
</dbReference>
<dbReference type="GO" id="GO:0003677">
    <property type="term" value="F:DNA binding"/>
    <property type="evidence" value="ECO:0007669"/>
    <property type="project" value="InterPro"/>
</dbReference>
<protein>
    <submittedName>
        <fullName evidence="2">Transcriptional regulator with XRE-family HTH domain</fullName>
    </submittedName>
</protein>
<dbReference type="InterPro" id="IPR011990">
    <property type="entry name" value="TPR-like_helical_dom_sf"/>
</dbReference>